<organism evidence="1">
    <name type="scientific">viral metagenome</name>
    <dbReference type="NCBI Taxonomy" id="1070528"/>
    <lineage>
        <taxon>unclassified sequences</taxon>
        <taxon>metagenomes</taxon>
        <taxon>organismal metagenomes</taxon>
    </lineage>
</organism>
<proteinExistence type="predicted"/>
<dbReference type="EMBL" id="MN739626">
    <property type="protein sequence ID" value="QHT16659.1"/>
    <property type="molecule type" value="Genomic_DNA"/>
</dbReference>
<evidence type="ECO:0000313" key="1">
    <source>
        <dbReference type="EMBL" id="QHT16659.1"/>
    </source>
</evidence>
<protein>
    <recommendedName>
        <fullName evidence="2">Glycosyltransferase</fullName>
    </recommendedName>
</protein>
<reference evidence="1" key="1">
    <citation type="journal article" date="2020" name="Nature">
        <title>Giant virus diversity and host interactions through global metagenomics.</title>
        <authorList>
            <person name="Schulz F."/>
            <person name="Roux S."/>
            <person name="Paez-Espino D."/>
            <person name="Jungbluth S."/>
            <person name="Walsh D.A."/>
            <person name="Denef V.J."/>
            <person name="McMahon K.D."/>
            <person name="Konstantinidis K.T."/>
            <person name="Eloe-Fadrosh E.A."/>
            <person name="Kyrpides N.C."/>
            <person name="Woyke T."/>
        </authorList>
    </citation>
    <scope>NUCLEOTIDE SEQUENCE</scope>
    <source>
        <strain evidence="1">GVMAG-M-3300023174-189</strain>
    </source>
</reference>
<accession>A0A6C0DLC3</accession>
<sequence length="251" mass="29214">MKLLVLYVFHELNNRVNTFIKDAIFLDPDIDFLFINNGSKEEPVLPDHVIYFKTNNDGYDFGGWSKALLYNNLYKDYDSFIFVNSSAMGPYLPSYFKGKWTDIYLDGLTEDVKLFGSTINTQLANSLDDPEKYSHIQSYIFSMNLETLTFLISKEIFTITSFSKSFNHAFLNKELKMSRLIIENGWNIGCLMKYYNGVDFRFLASRISDYKPFLGEVMLAKNFSDKLFNNFFELVFIKGNSFDFNLDGIKL</sequence>
<name>A0A6C0DLC3_9ZZZZ</name>
<evidence type="ECO:0008006" key="2">
    <source>
        <dbReference type="Google" id="ProtNLM"/>
    </source>
</evidence>
<dbReference type="AlphaFoldDB" id="A0A6C0DLC3"/>